<keyword evidence="2" id="KW-0472">Membrane</keyword>
<name>A0A9X3WEU4_9BACI</name>
<evidence type="ECO:0000259" key="3">
    <source>
        <dbReference type="Pfam" id="PF26347"/>
    </source>
</evidence>
<gene>
    <name evidence="4" type="ORF">NC799_02380</name>
</gene>
<feature type="coiled-coil region" evidence="1">
    <location>
        <begin position="38"/>
        <end position="72"/>
    </location>
</feature>
<comment type="caution">
    <text evidence="4">The sequence shown here is derived from an EMBL/GenBank/DDBJ whole genome shotgun (WGS) entry which is preliminary data.</text>
</comment>
<evidence type="ECO:0000313" key="5">
    <source>
        <dbReference type="Proteomes" id="UP001145069"/>
    </source>
</evidence>
<feature type="transmembrane region" description="Helical" evidence="2">
    <location>
        <begin position="12"/>
        <end position="35"/>
    </location>
</feature>
<feature type="domain" description="Sporulation membrane protein YtrI C-terminal" evidence="3">
    <location>
        <begin position="76"/>
        <end position="159"/>
    </location>
</feature>
<dbReference type="Proteomes" id="UP001145069">
    <property type="component" value="Unassembled WGS sequence"/>
</dbReference>
<keyword evidence="1" id="KW-0175">Coiled coil</keyword>
<accession>A0A9X3WEU4</accession>
<keyword evidence="5" id="KW-1185">Reference proteome</keyword>
<evidence type="ECO:0000256" key="1">
    <source>
        <dbReference type="SAM" id="Coils"/>
    </source>
</evidence>
<dbReference type="Pfam" id="PF26347">
    <property type="entry name" value="YtrI_sporulation"/>
    <property type="match status" value="1"/>
</dbReference>
<evidence type="ECO:0000256" key="2">
    <source>
        <dbReference type="SAM" id="Phobius"/>
    </source>
</evidence>
<reference evidence="4" key="1">
    <citation type="submission" date="2022-06" db="EMBL/GenBank/DDBJ databases">
        <title>Aquibacillus sp. a new bacterium isolated from soil saline samples.</title>
        <authorList>
            <person name="Galisteo C."/>
            <person name="De La Haba R."/>
            <person name="Sanchez-Porro C."/>
            <person name="Ventosa A."/>
        </authorList>
    </citation>
    <scope>NUCLEOTIDE SEQUENCE</scope>
    <source>
        <strain evidence="4">3ASR75-54</strain>
    </source>
</reference>
<dbReference type="AlphaFoldDB" id="A0A9X3WEU4"/>
<organism evidence="4 5">
    <name type="scientific">Aquibacillus salsiterrae</name>
    <dbReference type="NCBI Taxonomy" id="2950439"/>
    <lineage>
        <taxon>Bacteria</taxon>
        <taxon>Bacillati</taxon>
        <taxon>Bacillota</taxon>
        <taxon>Bacilli</taxon>
        <taxon>Bacillales</taxon>
        <taxon>Bacillaceae</taxon>
        <taxon>Aquibacillus</taxon>
    </lineage>
</organism>
<sequence>MHIPPYYKMRDWQRFLAGTFVGAIISYVVFIYMYGQFYENWVEENLAIRSELNELEENYQALQENGNSKENITVNSIEISITNQKQLKLDSLSVHQLQELIKTQIRDVIGKDIESLSKNYTFITSTVENKQYTIDEFTYKATVKQLFIPGSTLTMNVELSISN</sequence>
<keyword evidence="2" id="KW-1133">Transmembrane helix</keyword>
<evidence type="ECO:0000313" key="4">
    <source>
        <dbReference type="EMBL" id="MDC3415756.1"/>
    </source>
</evidence>
<dbReference type="InterPro" id="IPR058620">
    <property type="entry name" value="YtrI_C"/>
</dbReference>
<protein>
    <recommendedName>
        <fullName evidence="3">Sporulation membrane protein YtrI C-terminal domain-containing protein</fullName>
    </recommendedName>
</protein>
<dbReference type="EMBL" id="JAMQKC010000001">
    <property type="protein sequence ID" value="MDC3415756.1"/>
    <property type="molecule type" value="Genomic_DNA"/>
</dbReference>
<dbReference type="InterPro" id="IPR048198">
    <property type="entry name" value="YtrI"/>
</dbReference>
<dbReference type="NCBIfam" id="NF041479">
    <property type="entry name" value="spor_membprot_YtrI"/>
    <property type="match status" value="1"/>
</dbReference>
<dbReference type="RefSeq" id="WP_272444711.1">
    <property type="nucleotide sequence ID" value="NZ_JAMQKC010000001.1"/>
</dbReference>
<proteinExistence type="predicted"/>
<keyword evidence="2" id="KW-0812">Transmembrane</keyword>